<reference evidence="1 2" key="1">
    <citation type="submission" date="2024-09" db="EMBL/GenBank/DDBJ databases">
        <title>Rethinking Asexuality: The Enigmatic Case of Functional Sexual Genes in Lepraria (Stereocaulaceae).</title>
        <authorList>
            <person name="Doellman M."/>
            <person name="Sun Y."/>
            <person name="Barcenas-Pena A."/>
            <person name="Lumbsch H.T."/>
            <person name="Grewe F."/>
        </authorList>
    </citation>
    <scope>NUCLEOTIDE SEQUENCE [LARGE SCALE GENOMIC DNA]</scope>
    <source>
        <strain evidence="1 2">Grewe 0041</strain>
    </source>
</reference>
<gene>
    <name evidence="1" type="ORF">ABVK25_011039</name>
</gene>
<comment type="caution">
    <text evidence="1">The sequence shown here is derived from an EMBL/GenBank/DDBJ whole genome shotgun (WGS) entry which is preliminary data.</text>
</comment>
<evidence type="ECO:0000313" key="1">
    <source>
        <dbReference type="EMBL" id="KAL2048722.1"/>
    </source>
</evidence>
<dbReference type="EMBL" id="JBHFEH010000082">
    <property type="protein sequence ID" value="KAL2048722.1"/>
    <property type="molecule type" value="Genomic_DNA"/>
</dbReference>
<keyword evidence="2" id="KW-1185">Reference proteome</keyword>
<evidence type="ECO:0000313" key="2">
    <source>
        <dbReference type="Proteomes" id="UP001590951"/>
    </source>
</evidence>
<sequence>MGCMCLIYSYTLEIMPGYFLEESRVLDTWEGLTTRVGDDTLSKWLTNPKVRHFEVDINPYAIGGYHACIKVIRKEHDLPTEGSRGIENWISGILASCPVTDWAVVHFLNWLPSICPTMISSALKTLVDSGYVDKSYKFMNIGAVDNVKAMGLI</sequence>
<dbReference type="Proteomes" id="UP001590951">
    <property type="component" value="Unassembled WGS sequence"/>
</dbReference>
<organism evidence="1 2">
    <name type="scientific">Lepraria finkii</name>
    <dbReference type="NCBI Taxonomy" id="1340010"/>
    <lineage>
        <taxon>Eukaryota</taxon>
        <taxon>Fungi</taxon>
        <taxon>Dikarya</taxon>
        <taxon>Ascomycota</taxon>
        <taxon>Pezizomycotina</taxon>
        <taxon>Lecanoromycetes</taxon>
        <taxon>OSLEUM clade</taxon>
        <taxon>Lecanoromycetidae</taxon>
        <taxon>Lecanorales</taxon>
        <taxon>Lecanorineae</taxon>
        <taxon>Stereocaulaceae</taxon>
        <taxon>Lepraria</taxon>
    </lineage>
</organism>
<name>A0ABR4AV09_9LECA</name>
<accession>A0ABR4AV09</accession>
<proteinExistence type="predicted"/>
<protein>
    <submittedName>
        <fullName evidence="1">Uncharacterized protein</fullName>
    </submittedName>
</protein>